<accession>A0A6V7H0V8</accession>
<reference evidence="1" key="1">
    <citation type="submission" date="2020-07" db="EMBL/GenBank/DDBJ databases">
        <authorList>
            <person name="Nazaruddin N."/>
        </authorList>
    </citation>
    <scope>NUCLEOTIDE SEQUENCE</scope>
</reference>
<keyword evidence="2" id="KW-1185">Reference proteome</keyword>
<name>A0A6V7H0V8_9HYME</name>
<feature type="non-terminal residue" evidence="1">
    <location>
        <position position="1"/>
    </location>
</feature>
<gene>
    <name evidence="1" type="ORF">MHI_LOCUS309617</name>
</gene>
<organism evidence="1 2">
    <name type="scientific">Heterotrigona itama</name>
    <dbReference type="NCBI Taxonomy" id="395501"/>
    <lineage>
        <taxon>Eukaryota</taxon>
        <taxon>Metazoa</taxon>
        <taxon>Ecdysozoa</taxon>
        <taxon>Arthropoda</taxon>
        <taxon>Hexapoda</taxon>
        <taxon>Insecta</taxon>
        <taxon>Pterygota</taxon>
        <taxon>Neoptera</taxon>
        <taxon>Endopterygota</taxon>
        <taxon>Hymenoptera</taxon>
        <taxon>Apocrita</taxon>
        <taxon>Aculeata</taxon>
        <taxon>Apoidea</taxon>
        <taxon>Anthophila</taxon>
        <taxon>Apidae</taxon>
        <taxon>Heterotrigona</taxon>
    </lineage>
</organism>
<dbReference type="AlphaFoldDB" id="A0A6V7H0V8"/>
<proteinExistence type="predicted"/>
<dbReference type="EMBL" id="CAJDYZ010005611">
    <property type="protein sequence ID" value="CAD1472612.1"/>
    <property type="molecule type" value="Genomic_DNA"/>
</dbReference>
<comment type="caution">
    <text evidence="1">The sequence shown here is derived from an EMBL/GenBank/DDBJ whole genome shotgun (WGS) entry which is preliminary data.</text>
</comment>
<evidence type="ECO:0000313" key="2">
    <source>
        <dbReference type="Proteomes" id="UP000752696"/>
    </source>
</evidence>
<protein>
    <submittedName>
        <fullName evidence="1">Uncharacterized protein</fullName>
    </submittedName>
</protein>
<dbReference type="Proteomes" id="UP000752696">
    <property type="component" value="Unassembled WGS sequence"/>
</dbReference>
<evidence type="ECO:0000313" key="1">
    <source>
        <dbReference type="EMBL" id="CAD1472612.1"/>
    </source>
</evidence>
<sequence length="37" mass="4102">KESEVSRTMSVLNHNIGSHVTSIKAYYPSDANLCPDH</sequence>